<keyword evidence="8" id="KW-1185">Reference proteome</keyword>
<evidence type="ECO:0000256" key="4">
    <source>
        <dbReference type="SAM" id="MobiDB-lite"/>
    </source>
</evidence>
<dbReference type="InterPro" id="IPR051270">
    <property type="entry name" value="Tyrosine-tRNA_ligase_regulator"/>
</dbReference>
<dbReference type="PROSITE" id="PS50886">
    <property type="entry name" value="TRBD"/>
    <property type="match status" value="1"/>
</dbReference>
<name>A0A8K0UU95_9AGAR</name>
<accession>A0A8K0UU95</accession>
<dbReference type="PROSITE" id="PS50405">
    <property type="entry name" value="GST_CTER"/>
    <property type="match status" value="1"/>
</dbReference>
<sequence>MNFLTRSGLRNVWRHHRFHPFSLESNLFRKMSSVAALAKLQDPLKALVTGSAEAGSPAYGQSEKDQAEVAEWIEKISAGEVVKPESLKDLESQLTSRTYLVSNYLTAADVALYGALHPILSQLQPPQYYSHPAITRYFDHIQNRASVRKTAESLSPAFSLVPFDLENAPKLERKADPPKEKKKPAVPAAEGAAAPAKKEKKDKKDKEAAAVSVEATEVKEEAAPAAGKAQKKEKKEKEKKPAAEKKAPAAEDAGEPVPSMIDLRVGKIVDIKVHPDADGLYIEQIDFGEETGPRTVVSGLVKYIPIDEMRDQYLVGVCNLKPANMRGVKSFAMVLCATHKDGKEAGIELVRPPAGSKPGERIYFEGAEFENATPLSQLNPKKKIFETVQPGFTTLETHEAAWVNPVTKSVHRIRTKDDVCKAPTYIGASLS</sequence>
<evidence type="ECO:0000256" key="3">
    <source>
        <dbReference type="PROSITE-ProRule" id="PRU00209"/>
    </source>
</evidence>
<dbReference type="Gene3D" id="2.40.50.140">
    <property type="entry name" value="Nucleic acid-binding proteins"/>
    <property type="match status" value="1"/>
</dbReference>
<protein>
    <submittedName>
        <fullName evidence="7">Nucleic acid-binding protein</fullName>
    </submittedName>
</protein>
<dbReference type="InterPro" id="IPR053836">
    <property type="entry name" value="Arc1-like_N"/>
</dbReference>
<dbReference type="Pfam" id="PF01588">
    <property type="entry name" value="tRNA_bind"/>
    <property type="match status" value="1"/>
</dbReference>
<dbReference type="InterPro" id="IPR012340">
    <property type="entry name" value="NA-bd_OB-fold"/>
</dbReference>
<feature type="region of interest" description="Disordered" evidence="4">
    <location>
        <begin position="169"/>
        <end position="255"/>
    </location>
</feature>
<dbReference type="CDD" id="cd02799">
    <property type="entry name" value="tRNA_bind_EMAP-II_like"/>
    <property type="match status" value="1"/>
</dbReference>
<dbReference type="SUPFAM" id="SSF50249">
    <property type="entry name" value="Nucleic acid-binding proteins"/>
    <property type="match status" value="1"/>
</dbReference>
<organism evidence="7 8">
    <name type="scientific">Cristinia sonorae</name>
    <dbReference type="NCBI Taxonomy" id="1940300"/>
    <lineage>
        <taxon>Eukaryota</taxon>
        <taxon>Fungi</taxon>
        <taxon>Dikarya</taxon>
        <taxon>Basidiomycota</taxon>
        <taxon>Agaricomycotina</taxon>
        <taxon>Agaricomycetes</taxon>
        <taxon>Agaricomycetidae</taxon>
        <taxon>Agaricales</taxon>
        <taxon>Pleurotineae</taxon>
        <taxon>Stephanosporaceae</taxon>
        <taxon>Cristinia</taxon>
    </lineage>
</organism>
<evidence type="ECO:0000259" key="6">
    <source>
        <dbReference type="PROSITE" id="PS50886"/>
    </source>
</evidence>
<evidence type="ECO:0000256" key="1">
    <source>
        <dbReference type="ARBA" id="ARBA00022555"/>
    </source>
</evidence>
<dbReference type="GO" id="GO:0017102">
    <property type="term" value="C:methionyl glutamyl tRNA synthetase complex"/>
    <property type="evidence" value="ECO:0007669"/>
    <property type="project" value="TreeGrafter"/>
</dbReference>
<proteinExistence type="predicted"/>
<dbReference type="Gene3D" id="1.20.1050.10">
    <property type="match status" value="1"/>
</dbReference>
<dbReference type="InterPro" id="IPR010987">
    <property type="entry name" value="Glutathione-S-Trfase_C-like"/>
</dbReference>
<dbReference type="PANTHER" id="PTHR11586:SF33">
    <property type="entry name" value="AMINOACYL TRNA SYNTHASE COMPLEX-INTERACTING MULTIFUNCTIONAL PROTEIN 1"/>
    <property type="match status" value="1"/>
</dbReference>
<feature type="domain" description="GST C-terminal" evidence="5">
    <location>
        <begin position="27"/>
        <end position="163"/>
    </location>
</feature>
<feature type="compositionally biased region" description="Basic and acidic residues" evidence="4">
    <location>
        <begin position="196"/>
        <end position="208"/>
    </location>
</feature>
<dbReference type="SUPFAM" id="SSF47616">
    <property type="entry name" value="GST C-terminal domain-like"/>
    <property type="match status" value="1"/>
</dbReference>
<evidence type="ECO:0000313" key="8">
    <source>
        <dbReference type="Proteomes" id="UP000813824"/>
    </source>
</evidence>
<feature type="compositionally biased region" description="Basic and acidic residues" evidence="4">
    <location>
        <begin position="233"/>
        <end position="249"/>
    </location>
</feature>
<feature type="compositionally biased region" description="Basic and acidic residues" evidence="4">
    <location>
        <begin position="169"/>
        <end position="179"/>
    </location>
</feature>
<dbReference type="AlphaFoldDB" id="A0A8K0UU95"/>
<gene>
    <name evidence="7" type="ORF">BXZ70DRAFT_594601</name>
</gene>
<dbReference type="EMBL" id="JAEVFJ010000005">
    <property type="protein sequence ID" value="KAH8104556.1"/>
    <property type="molecule type" value="Genomic_DNA"/>
</dbReference>
<feature type="compositionally biased region" description="Low complexity" evidence="4">
    <location>
        <begin position="185"/>
        <end position="195"/>
    </location>
</feature>
<dbReference type="GO" id="GO:0000049">
    <property type="term" value="F:tRNA binding"/>
    <property type="evidence" value="ECO:0007669"/>
    <property type="project" value="UniProtKB-UniRule"/>
</dbReference>
<dbReference type="PANTHER" id="PTHR11586">
    <property type="entry name" value="TRNA-AMINOACYLATION COFACTOR ARC1 FAMILY MEMBER"/>
    <property type="match status" value="1"/>
</dbReference>
<feature type="domain" description="TRNA-binding" evidence="6">
    <location>
        <begin position="257"/>
        <end position="363"/>
    </location>
</feature>
<keyword evidence="1 3" id="KW-0820">tRNA-binding</keyword>
<reference evidence="7" key="1">
    <citation type="journal article" date="2021" name="New Phytol.">
        <title>Evolutionary innovations through gain and loss of genes in the ectomycorrhizal Boletales.</title>
        <authorList>
            <person name="Wu G."/>
            <person name="Miyauchi S."/>
            <person name="Morin E."/>
            <person name="Kuo A."/>
            <person name="Drula E."/>
            <person name="Varga T."/>
            <person name="Kohler A."/>
            <person name="Feng B."/>
            <person name="Cao Y."/>
            <person name="Lipzen A."/>
            <person name="Daum C."/>
            <person name="Hundley H."/>
            <person name="Pangilinan J."/>
            <person name="Johnson J."/>
            <person name="Barry K."/>
            <person name="LaButti K."/>
            <person name="Ng V."/>
            <person name="Ahrendt S."/>
            <person name="Min B."/>
            <person name="Choi I.G."/>
            <person name="Park H."/>
            <person name="Plett J.M."/>
            <person name="Magnuson J."/>
            <person name="Spatafora J.W."/>
            <person name="Nagy L.G."/>
            <person name="Henrissat B."/>
            <person name="Grigoriev I.V."/>
            <person name="Yang Z.L."/>
            <person name="Xu J."/>
            <person name="Martin F.M."/>
        </authorList>
    </citation>
    <scope>NUCLEOTIDE SEQUENCE</scope>
    <source>
        <strain evidence="7">KKN 215</strain>
    </source>
</reference>
<evidence type="ECO:0000256" key="2">
    <source>
        <dbReference type="ARBA" id="ARBA00022884"/>
    </source>
</evidence>
<dbReference type="Proteomes" id="UP000813824">
    <property type="component" value="Unassembled WGS sequence"/>
</dbReference>
<dbReference type="Pfam" id="PF21972">
    <property type="entry name" value="Arc1p_N_like"/>
    <property type="match status" value="1"/>
</dbReference>
<dbReference type="InterPro" id="IPR036282">
    <property type="entry name" value="Glutathione-S-Trfase_C_sf"/>
</dbReference>
<dbReference type="InterPro" id="IPR002547">
    <property type="entry name" value="tRNA-bd_dom"/>
</dbReference>
<dbReference type="CDD" id="cd10289">
    <property type="entry name" value="GST_C_AaRS_like"/>
    <property type="match status" value="1"/>
</dbReference>
<evidence type="ECO:0000313" key="7">
    <source>
        <dbReference type="EMBL" id="KAH8104556.1"/>
    </source>
</evidence>
<comment type="caution">
    <text evidence="7">The sequence shown here is derived from an EMBL/GenBank/DDBJ whole genome shotgun (WGS) entry which is preliminary data.</text>
</comment>
<keyword evidence="2 3" id="KW-0694">RNA-binding</keyword>
<evidence type="ECO:0000259" key="5">
    <source>
        <dbReference type="PROSITE" id="PS50405"/>
    </source>
</evidence>
<dbReference type="OrthoDB" id="19141at2759"/>